<evidence type="ECO:0000256" key="1">
    <source>
        <dbReference type="SAM" id="MobiDB-lite"/>
    </source>
</evidence>
<feature type="domain" description="UBX" evidence="2">
    <location>
        <begin position="103"/>
        <end position="186"/>
    </location>
</feature>
<name>A0A4Y7QF99_9AGAM</name>
<dbReference type="Gene3D" id="3.10.20.90">
    <property type="entry name" value="Phosphatidylinositol 3-kinase Catalytic Subunit, Chain A, domain 1"/>
    <property type="match status" value="1"/>
</dbReference>
<sequence>MDAPTTQSSDIASPPTPSTEPEIASAPNDPKPDDLSSLGDFKFYNAPQDFDGRPVELPPNFLDPTAADLRAAQDSLSARARSLNERPLMTQKLRDEKETNRRNRWPTVTIRVRFASRMQLEKVFPSNDHIKSVYRFVRGCLRVDVRAHKFVLYQTPPRRDLKVSDPATKDKDLFDLQLVPSSILWFRFLDEELNLDTPDFPPPLHPEILSRAIDLPRPPPDLTPEQPSQTSSSSSGIKVGGPGEKKIPKWLLAGLKKK</sequence>
<dbReference type="SUPFAM" id="SSF54236">
    <property type="entry name" value="Ubiquitin-like"/>
    <property type="match status" value="1"/>
</dbReference>
<evidence type="ECO:0000313" key="3">
    <source>
        <dbReference type="EMBL" id="TDL26324.1"/>
    </source>
</evidence>
<feature type="compositionally biased region" description="Low complexity" evidence="1">
    <location>
        <begin position="223"/>
        <end position="235"/>
    </location>
</feature>
<accession>A0A4Y7QF99</accession>
<dbReference type="PANTHER" id="PTHR46467:SF1">
    <property type="entry name" value="TETHER CONTAINING UBX DOMAIN FOR GLUT4"/>
    <property type="match status" value="1"/>
</dbReference>
<feature type="region of interest" description="Disordered" evidence="1">
    <location>
        <begin position="1"/>
        <end position="58"/>
    </location>
</feature>
<dbReference type="InterPro" id="IPR029071">
    <property type="entry name" value="Ubiquitin-like_domsf"/>
</dbReference>
<dbReference type="VEuPathDB" id="FungiDB:BD410DRAFT_895719"/>
<dbReference type="Proteomes" id="UP000294933">
    <property type="component" value="Unassembled WGS sequence"/>
</dbReference>
<organism evidence="3 4">
    <name type="scientific">Rickenella mellea</name>
    <dbReference type="NCBI Taxonomy" id="50990"/>
    <lineage>
        <taxon>Eukaryota</taxon>
        <taxon>Fungi</taxon>
        <taxon>Dikarya</taxon>
        <taxon>Basidiomycota</taxon>
        <taxon>Agaricomycotina</taxon>
        <taxon>Agaricomycetes</taxon>
        <taxon>Hymenochaetales</taxon>
        <taxon>Rickenellaceae</taxon>
        <taxon>Rickenella</taxon>
    </lineage>
</organism>
<protein>
    <recommendedName>
        <fullName evidence="2">UBX domain-containing protein</fullName>
    </recommendedName>
</protein>
<dbReference type="InterPro" id="IPR001012">
    <property type="entry name" value="UBX_dom"/>
</dbReference>
<gene>
    <name evidence="3" type="ORF">BD410DRAFT_895719</name>
</gene>
<dbReference type="EMBL" id="ML170162">
    <property type="protein sequence ID" value="TDL26324.1"/>
    <property type="molecule type" value="Genomic_DNA"/>
</dbReference>
<dbReference type="SMART" id="SM00166">
    <property type="entry name" value="UBX"/>
    <property type="match status" value="1"/>
</dbReference>
<dbReference type="AlphaFoldDB" id="A0A4Y7QF99"/>
<keyword evidence="4" id="KW-1185">Reference proteome</keyword>
<dbReference type="PROSITE" id="PS50033">
    <property type="entry name" value="UBX"/>
    <property type="match status" value="1"/>
</dbReference>
<dbReference type="GO" id="GO:0012506">
    <property type="term" value="C:vesicle membrane"/>
    <property type="evidence" value="ECO:0007669"/>
    <property type="project" value="TreeGrafter"/>
</dbReference>
<evidence type="ECO:0000259" key="2">
    <source>
        <dbReference type="PROSITE" id="PS50033"/>
    </source>
</evidence>
<dbReference type="PANTHER" id="PTHR46467">
    <property type="entry name" value="TETHER CONTAINING UBX DOMAIN FOR GLUT4"/>
    <property type="match status" value="1"/>
</dbReference>
<dbReference type="OrthoDB" id="440781at2759"/>
<dbReference type="STRING" id="50990.A0A4Y7QF99"/>
<dbReference type="Pfam" id="PF00789">
    <property type="entry name" value="UBX"/>
    <property type="match status" value="1"/>
</dbReference>
<proteinExistence type="predicted"/>
<feature type="compositionally biased region" description="Polar residues" evidence="1">
    <location>
        <begin position="1"/>
        <end position="11"/>
    </location>
</feature>
<reference evidence="3 4" key="1">
    <citation type="submission" date="2018-06" db="EMBL/GenBank/DDBJ databases">
        <title>A transcriptomic atlas of mushroom development highlights an independent origin of complex multicellularity.</title>
        <authorList>
            <consortium name="DOE Joint Genome Institute"/>
            <person name="Krizsan K."/>
            <person name="Almasi E."/>
            <person name="Merenyi Z."/>
            <person name="Sahu N."/>
            <person name="Viragh M."/>
            <person name="Koszo T."/>
            <person name="Mondo S."/>
            <person name="Kiss B."/>
            <person name="Balint B."/>
            <person name="Kues U."/>
            <person name="Barry K."/>
            <person name="Hegedus J.C."/>
            <person name="Henrissat B."/>
            <person name="Johnson J."/>
            <person name="Lipzen A."/>
            <person name="Ohm R."/>
            <person name="Nagy I."/>
            <person name="Pangilinan J."/>
            <person name="Yan J."/>
            <person name="Xiong Y."/>
            <person name="Grigoriev I.V."/>
            <person name="Hibbett D.S."/>
            <person name="Nagy L.G."/>
        </authorList>
    </citation>
    <scope>NUCLEOTIDE SEQUENCE [LARGE SCALE GENOMIC DNA]</scope>
    <source>
        <strain evidence="3 4">SZMC22713</strain>
    </source>
</reference>
<evidence type="ECO:0000313" key="4">
    <source>
        <dbReference type="Proteomes" id="UP000294933"/>
    </source>
</evidence>
<dbReference type="GO" id="GO:0005634">
    <property type="term" value="C:nucleus"/>
    <property type="evidence" value="ECO:0007669"/>
    <property type="project" value="TreeGrafter"/>
</dbReference>
<dbReference type="GO" id="GO:0005737">
    <property type="term" value="C:cytoplasm"/>
    <property type="evidence" value="ECO:0007669"/>
    <property type="project" value="TreeGrafter"/>
</dbReference>
<feature type="region of interest" description="Disordered" evidence="1">
    <location>
        <begin position="211"/>
        <end position="258"/>
    </location>
</feature>
<dbReference type="GO" id="GO:0006886">
    <property type="term" value="P:intracellular protein transport"/>
    <property type="evidence" value="ECO:0007669"/>
    <property type="project" value="TreeGrafter"/>
</dbReference>